<gene>
    <name evidence="1" type="ORF">IWW38_002157</name>
</gene>
<name>A0ACC1M571_9FUNG</name>
<protein>
    <submittedName>
        <fullName evidence="1">Uncharacterized protein</fullName>
    </submittedName>
</protein>
<sequence>MFIRPYIPAKTQPVRDLTSPLLVCRATQMSPSATKILPVVAGSQLTVEWHHYNDQDSDNVISPSHRGPCLVYMAPLESNGQGYSWFKIYEQGYDATKNMWCTDVVREAHGKLTVTIPTEINNGDYLLRTEIIALHNAKVVGGAQLFPNCVQITVTGATFGSPELHPIPGIYNSTDPGILFNIYKEGGATYEIPGPPVYPPPAQ</sequence>
<accession>A0ACC1M571</accession>
<reference evidence="1" key="1">
    <citation type="submission" date="2022-07" db="EMBL/GenBank/DDBJ databases">
        <title>Phylogenomic reconstructions and comparative analyses of Kickxellomycotina fungi.</title>
        <authorList>
            <person name="Reynolds N.K."/>
            <person name="Stajich J.E."/>
            <person name="Barry K."/>
            <person name="Grigoriev I.V."/>
            <person name="Crous P."/>
            <person name="Smith M.E."/>
        </authorList>
    </citation>
    <scope>NUCLEOTIDE SEQUENCE</scope>
    <source>
        <strain evidence="1">CBS 190363</strain>
    </source>
</reference>
<dbReference type="EMBL" id="JANBVB010000238">
    <property type="protein sequence ID" value="KAJ2895972.1"/>
    <property type="molecule type" value="Genomic_DNA"/>
</dbReference>
<comment type="caution">
    <text evidence="1">The sequence shown here is derived from an EMBL/GenBank/DDBJ whole genome shotgun (WGS) entry which is preliminary data.</text>
</comment>
<proteinExistence type="predicted"/>
<dbReference type="Proteomes" id="UP001139981">
    <property type="component" value="Unassembled WGS sequence"/>
</dbReference>
<evidence type="ECO:0000313" key="1">
    <source>
        <dbReference type="EMBL" id="KAJ2895972.1"/>
    </source>
</evidence>
<organism evidence="1 2">
    <name type="scientific">Coemansia aciculifera</name>
    <dbReference type="NCBI Taxonomy" id="417176"/>
    <lineage>
        <taxon>Eukaryota</taxon>
        <taxon>Fungi</taxon>
        <taxon>Fungi incertae sedis</taxon>
        <taxon>Zoopagomycota</taxon>
        <taxon>Kickxellomycotina</taxon>
        <taxon>Kickxellomycetes</taxon>
        <taxon>Kickxellales</taxon>
        <taxon>Kickxellaceae</taxon>
        <taxon>Coemansia</taxon>
    </lineage>
</organism>
<evidence type="ECO:0000313" key="2">
    <source>
        <dbReference type="Proteomes" id="UP001139981"/>
    </source>
</evidence>
<keyword evidence="2" id="KW-1185">Reference proteome</keyword>